<dbReference type="PROSITE" id="PS50164">
    <property type="entry name" value="GIY_YIG"/>
    <property type="match status" value="1"/>
</dbReference>
<dbReference type="AlphaFoldDB" id="A0A2M6WI52"/>
<sequence length="79" mass="9448">MYHVYVIHSQKDGSYYTGFTENIEKRLQDHNQRTVKATKSKASYDLVWHCVFNNKNQALDFEKYLKSRSGITFRTKRLI</sequence>
<dbReference type="PANTHER" id="PTHR34477:SF1">
    <property type="entry name" value="UPF0213 PROTEIN YHBQ"/>
    <property type="match status" value="1"/>
</dbReference>
<dbReference type="PANTHER" id="PTHR34477">
    <property type="entry name" value="UPF0213 PROTEIN YHBQ"/>
    <property type="match status" value="1"/>
</dbReference>
<accession>A0A2M6WI52</accession>
<dbReference type="InterPro" id="IPR000305">
    <property type="entry name" value="GIY-YIG_endonuc"/>
</dbReference>
<comment type="caution">
    <text evidence="3">The sequence shown here is derived from an EMBL/GenBank/DDBJ whole genome shotgun (WGS) entry which is preliminary data.</text>
</comment>
<evidence type="ECO:0000256" key="1">
    <source>
        <dbReference type="ARBA" id="ARBA00007435"/>
    </source>
</evidence>
<evidence type="ECO:0000313" key="4">
    <source>
        <dbReference type="Proteomes" id="UP000228635"/>
    </source>
</evidence>
<protein>
    <recommendedName>
        <fullName evidence="2">GIY-YIG domain-containing protein</fullName>
    </recommendedName>
</protein>
<dbReference type="SUPFAM" id="SSF82771">
    <property type="entry name" value="GIY-YIG endonuclease"/>
    <property type="match status" value="1"/>
</dbReference>
<dbReference type="Gene3D" id="3.40.1440.10">
    <property type="entry name" value="GIY-YIG endonuclease"/>
    <property type="match status" value="1"/>
</dbReference>
<dbReference type="InterPro" id="IPR035901">
    <property type="entry name" value="GIY-YIG_endonuc_sf"/>
</dbReference>
<evidence type="ECO:0000259" key="2">
    <source>
        <dbReference type="PROSITE" id="PS50164"/>
    </source>
</evidence>
<name>A0A2M6WI52_9BACT</name>
<reference evidence="4" key="1">
    <citation type="submission" date="2017-09" db="EMBL/GenBank/DDBJ databases">
        <title>Depth-based differentiation of microbial function through sediment-hosted aquifers and enrichment of novel symbionts in the deep terrestrial subsurface.</title>
        <authorList>
            <person name="Probst A.J."/>
            <person name="Ladd B."/>
            <person name="Jarett J.K."/>
            <person name="Geller-Mcgrath D.E."/>
            <person name="Sieber C.M.K."/>
            <person name="Emerson J.B."/>
            <person name="Anantharaman K."/>
            <person name="Thomas B.C."/>
            <person name="Malmstrom R."/>
            <person name="Stieglmeier M."/>
            <person name="Klingl A."/>
            <person name="Woyke T."/>
            <person name="Ryan C.M."/>
            <person name="Banfield J.F."/>
        </authorList>
    </citation>
    <scope>NUCLEOTIDE SEQUENCE [LARGE SCALE GENOMIC DNA]</scope>
</reference>
<dbReference type="Pfam" id="PF01541">
    <property type="entry name" value="GIY-YIG"/>
    <property type="match status" value="1"/>
</dbReference>
<organism evidence="3 4">
    <name type="scientific">Candidatus Harrisonbacteria bacterium CG10_big_fil_rev_8_21_14_0_10_42_17</name>
    <dbReference type="NCBI Taxonomy" id="1974584"/>
    <lineage>
        <taxon>Bacteria</taxon>
        <taxon>Candidatus Harrisoniibacteriota</taxon>
    </lineage>
</organism>
<proteinExistence type="inferred from homology"/>
<gene>
    <name evidence="3" type="ORF">COU08_02320</name>
</gene>
<feature type="domain" description="GIY-YIG" evidence="2">
    <location>
        <begin position="1"/>
        <end position="79"/>
    </location>
</feature>
<dbReference type="EMBL" id="PFBA01000021">
    <property type="protein sequence ID" value="PIT92471.1"/>
    <property type="molecule type" value="Genomic_DNA"/>
</dbReference>
<comment type="similarity">
    <text evidence="1">Belongs to the UPF0213 family.</text>
</comment>
<dbReference type="Proteomes" id="UP000228635">
    <property type="component" value="Unassembled WGS sequence"/>
</dbReference>
<evidence type="ECO:0000313" key="3">
    <source>
        <dbReference type="EMBL" id="PIT92471.1"/>
    </source>
</evidence>
<dbReference type="InterPro" id="IPR050190">
    <property type="entry name" value="UPF0213_domain"/>
</dbReference>